<dbReference type="EMBL" id="BAFF01000003">
    <property type="protein sequence ID" value="GAB51670.1"/>
    <property type="molecule type" value="Genomic_DNA"/>
</dbReference>
<dbReference type="InterPro" id="IPR025731">
    <property type="entry name" value="YecR-like"/>
</dbReference>
<dbReference type="eggNOG" id="ENOG5032V2W">
    <property type="taxonomic scope" value="Bacteria"/>
</dbReference>
<dbReference type="Pfam" id="PF13992">
    <property type="entry name" value="YecR"/>
    <property type="match status" value="1"/>
</dbReference>
<dbReference type="Proteomes" id="UP000010297">
    <property type="component" value="Unassembled WGS sequence"/>
</dbReference>
<protein>
    <recommendedName>
        <fullName evidence="3">Outer membrane lipoprotein</fullName>
    </recommendedName>
</protein>
<proteinExistence type="predicted"/>
<sequence length="110" mass="11926">MFRPLAAILLFTLAGCTITKTPEVVGGNQMLGLVRLGFDVPALQRAKIDDYLAQGTATKQCQSWGYDHAVRFGDPVTTCSLISGTQCMNESVILNYQCQGALITPVQPIY</sequence>
<reference evidence="1 2" key="1">
    <citation type="submission" date="2012-02" db="EMBL/GenBank/DDBJ databases">
        <title>Whole genome shotgun sequence of Escherichia hermannii NBRC 105704.</title>
        <authorList>
            <person name="Yoshida I."/>
            <person name="Hosoyama A."/>
            <person name="Tsuchikane K."/>
            <person name="Katsumata H."/>
            <person name="Yamazaki S."/>
            <person name="Fujita N."/>
        </authorList>
    </citation>
    <scope>NUCLEOTIDE SEQUENCE [LARGE SCALE GENOMIC DNA]</scope>
    <source>
        <strain evidence="1 2">NBRC 105704</strain>
    </source>
</reference>
<dbReference type="RefSeq" id="WP_002435035.1">
    <property type="nucleotide sequence ID" value="NZ_BAFF01000003.1"/>
</dbReference>
<dbReference type="AlphaFoldDB" id="H5V112"/>
<gene>
    <name evidence="1" type="primary">yecR</name>
    <name evidence="1" type="ORF">EH105704_03_01750</name>
</gene>
<accession>H5V112</accession>
<evidence type="ECO:0000313" key="1">
    <source>
        <dbReference type="EMBL" id="GAB51670.1"/>
    </source>
</evidence>
<dbReference type="GeneID" id="92827942"/>
<comment type="caution">
    <text evidence="1">The sequence shown here is derived from an EMBL/GenBank/DDBJ whole genome shotgun (WGS) entry which is preliminary data.</text>
</comment>
<evidence type="ECO:0000313" key="2">
    <source>
        <dbReference type="Proteomes" id="UP000010297"/>
    </source>
</evidence>
<keyword evidence="2" id="KW-1185">Reference proteome</keyword>
<name>H5V112_ATLHE</name>
<organism evidence="1 2">
    <name type="scientific">Atlantibacter hermannii NBRC 105704</name>
    <dbReference type="NCBI Taxonomy" id="1115512"/>
    <lineage>
        <taxon>Bacteria</taxon>
        <taxon>Pseudomonadati</taxon>
        <taxon>Pseudomonadota</taxon>
        <taxon>Gammaproteobacteria</taxon>
        <taxon>Enterobacterales</taxon>
        <taxon>Enterobacteriaceae</taxon>
        <taxon>Atlantibacter</taxon>
    </lineage>
</organism>
<evidence type="ECO:0008006" key="3">
    <source>
        <dbReference type="Google" id="ProtNLM"/>
    </source>
</evidence>
<dbReference type="PROSITE" id="PS51257">
    <property type="entry name" value="PROKAR_LIPOPROTEIN"/>
    <property type="match status" value="1"/>
</dbReference>